<organism evidence="1 2">
    <name type="scientific">Acanthoscelides obtectus</name>
    <name type="common">Bean weevil</name>
    <name type="synonym">Bruchus obtectus</name>
    <dbReference type="NCBI Taxonomy" id="200917"/>
    <lineage>
        <taxon>Eukaryota</taxon>
        <taxon>Metazoa</taxon>
        <taxon>Ecdysozoa</taxon>
        <taxon>Arthropoda</taxon>
        <taxon>Hexapoda</taxon>
        <taxon>Insecta</taxon>
        <taxon>Pterygota</taxon>
        <taxon>Neoptera</taxon>
        <taxon>Endopterygota</taxon>
        <taxon>Coleoptera</taxon>
        <taxon>Polyphaga</taxon>
        <taxon>Cucujiformia</taxon>
        <taxon>Chrysomeloidea</taxon>
        <taxon>Chrysomelidae</taxon>
        <taxon>Bruchinae</taxon>
        <taxon>Bruchini</taxon>
        <taxon>Acanthoscelides</taxon>
    </lineage>
</organism>
<accession>A0A9P0LP92</accession>
<protein>
    <submittedName>
        <fullName evidence="1">Uncharacterized protein</fullName>
    </submittedName>
</protein>
<sequence length="84" mass="9266">MNTHDRIKKKSESLEGWLTTGPAKSAEVTIDFSTAGMQSSTKALGNIAYGQELQNTVMGLEITLFTNITPDFSPPVNQYDRWVS</sequence>
<evidence type="ECO:0000313" key="1">
    <source>
        <dbReference type="EMBL" id="CAH2000574.1"/>
    </source>
</evidence>
<keyword evidence="2" id="KW-1185">Reference proteome</keyword>
<reference evidence="1" key="1">
    <citation type="submission" date="2022-03" db="EMBL/GenBank/DDBJ databases">
        <authorList>
            <person name="Sayadi A."/>
        </authorList>
    </citation>
    <scope>NUCLEOTIDE SEQUENCE</scope>
</reference>
<proteinExistence type="predicted"/>
<dbReference type="EMBL" id="CAKOFQ010007412">
    <property type="protein sequence ID" value="CAH2000574.1"/>
    <property type="molecule type" value="Genomic_DNA"/>
</dbReference>
<name>A0A9P0LP92_ACAOB</name>
<evidence type="ECO:0000313" key="2">
    <source>
        <dbReference type="Proteomes" id="UP001152888"/>
    </source>
</evidence>
<dbReference type="Proteomes" id="UP001152888">
    <property type="component" value="Unassembled WGS sequence"/>
</dbReference>
<dbReference type="AlphaFoldDB" id="A0A9P0LP92"/>
<comment type="caution">
    <text evidence="1">The sequence shown here is derived from an EMBL/GenBank/DDBJ whole genome shotgun (WGS) entry which is preliminary data.</text>
</comment>
<gene>
    <name evidence="1" type="ORF">ACAOBT_LOCUS25649</name>
</gene>